<dbReference type="Pfam" id="PF11187">
    <property type="entry name" value="Mbeg1-like"/>
    <property type="match status" value="1"/>
</dbReference>
<evidence type="ECO:0000313" key="2">
    <source>
        <dbReference type="Proteomes" id="UP000077317"/>
    </source>
</evidence>
<dbReference type="Gene3D" id="3.40.50.1820">
    <property type="entry name" value="alpha/beta hydrolase"/>
    <property type="match status" value="1"/>
</dbReference>
<keyword evidence="2" id="KW-1185">Reference proteome</keyword>
<dbReference type="EMBL" id="CP014699">
    <property type="protein sequence ID" value="AND78777.1"/>
    <property type="molecule type" value="Genomic_DNA"/>
</dbReference>
<evidence type="ECO:0008006" key="3">
    <source>
        <dbReference type="Google" id="ProtNLM"/>
    </source>
</evidence>
<sequence>MAKKYVNEENLQTAMTEYNEDLLLGGRVEDQYDRTVGFVSKIYDNENGAGEQIYAVVPTKAEVTGNPEEVEEVTVLFRGSTSPDKVFMQGADVWNDWIENDVLIGLRIWGQNHPNYSEDYDHATAQLQTAAKDLKELMALYPNAQFKLYAHSLGSMQGQYAIADLPAAYLSRIEGAYLYNAPNIYGLMTKQQKNNVDQIKGRIQNYVDPRDWISMVGRRIDKGSAEAVGQVFYVDSRKAEGMAAQHMTYGYELTEDGTIKTLNAEQAMVLVQVDQLMTGYYQLKKRLMASGGGLDSQETFFLDSEQSMIITSGIHQAASLAAEDVKAYRDEASSKAEELYQKVKEIPWFVTELTADEVQAAYEEAGVTYESMVGKTERHFDKKVKNMETAETVFSDLEADVQAGTEAALEADSSLAGEIASWQK</sequence>
<dbReference type="AlphaFoldDB" id="A0A172Q5Q5"/>
<evidence type="ECO:0000313" key="1">
    <source>
        <dbReference type="EMBL" id="AND78777.1"/>
    </source>
</evidence>
<dbReference type="Proteomes" id="UP000077317">
    <property type="component" value="Chromosome"/>
</dbReference>
<reference evidence="1 2" key="1">
    <citation type="journal article" date="2016" name="Int. J. Syst. Evol. Microbiol.">
        <title>Streptococcuspantholopis sp. nov., isolated from faeces of the Tibetan antelope (Pantholops hodgsonii).</title>
        <authorList>
            <person name="Bai X."/>
            <person name="Xiong Y."/>
            <person name="Lu S."/>
            <person name="Jin D."/>
            <person name="Lai X."/>
            <person name="Yang J."/>
            <person name="Niu L."/>
            <person name="Hu S."/>
            <person name="Meng X."/>
            <person name="Pu J."/>
            <person name="Ye C."/>
            <person name="Xu J."/>
        </authorList>
    </citation>
    <scope>NUCLEOTIDE SEQUENCE [LARGE SCALE GENOMIC DNA]</scope>
    <source>
        <strain evidence="1 2">TA 26</strain>
    </source>
</reference>
<reference evidence="2" key="2">
    <citation type="submission" date="2016-03" db="EMBL/GenBank/DDBJ databases">
        <title>Streptococcus antelopensis sp. nov., isolated from the feces of the Tibetan antelope (Pantholops hodgsonii) in Hoh Xil National Nature Reserve, Qinghai, China.</title>
        <authorList>
            <person name="Bai X."/>
        </authorList>
    </citation>
    <scope>NUCLEOTIDE SEQUENCE [LARGE SCALE GENOMIC DNA]</scope>
    <source>
        <strain evidence="2">TA 26</strain>
    </source>
</reference>
<dbReference type="KEGG" id="spat:A0O21_01375"/>
<accession>A0A172Q5Q5</accession>
<dbReference type="InterPro" id="IPR029058">
    <property type="entry name" value="AB_hydrolase_fold"/>
</dbReference>
<dbReference type="SUPFAM" id="SSF53474">
    <property type="entry name" value="alpha/beta-Hydrolases"/>
    <property type="match status" value="1"/>
</dbReference>
<proteinExistence type="predicted"/>
<dbReference type="InterPro" id="IPR024499">
    <property type="entry name" value="Mbeg1-like"/>
</dbReference>
<organism evidence="1 2">
    <name type="scientific">Streptococcus pantholopis</name>
    <dbReference type="NCBI Taxonomy" id="1811193"/>
    <lineage>
        <taxon>Bacteria</taxon>
        <taxon>Bacillati</taxon>
        <taxon>Bacillota</taxon>
        <taxon>Bacilli</taxon>
        <taxon>Lactobacillales</taxon>
        <taxon>Streptococcaceae</taxon>
        <taxon>Streptococcus</taxon>
    </lineage>
</organism>
<dbReference type="OrthoDB" id="2365336at2"/>
<dbReference type="RefSeq" id="WP_067060314.1">
    <property type="nucleotide sequence ID" value="NZ_CP014699.1"/>
</dbReference>
<gene>
    <name evidence="1" type="ORF">A0O21_01375</name>
</gene>
<dbReference type="STRING" id="1811193.A0O21_01375"/>
<name>A0A172Q5Q5_9STRE</name>
<protein>
    <recommendedName>
        <fullName evidence="3">Triacylglycerol lipase</fullName>
    </recommendedName>
</protein>